<gene>
    <name evidence="2" type="ORF">HG543_41925</name>
</gene>
<keyword evidence="1" id="KW-0812">Transmembrane</keyword>
<keyword evidence="2" id="KW-0808">Transferase</keyword>
<feature type="transmembrane region" description="Helical" evidence="1">
    <location>
        <begin position="102"/>
        <end position="123"/>
    </location>
</feature>
<evidence type="ECO:0000313" key="3">
    <source>
        <dbReference type="Proteomes" id="UP000518300"/>
    </source>
</evidence>
<dbReference type="AlphaFoldDB" id="A0A848LTQ5"/>
<dbReference type="Proteomes" id="UP000518300">
    <property type="component" value="Unassembled WGS sequence"/>
</dbReference>
<keyword evidence="1" id="KW-0472">Membrane</keyword>
<reference evidence="2 3" key="1">
    <citation type="submission" date="2020-04" db="EMBL/GenBank/DDBJ databases">
        <title>Draft genome of Pyxidicoccus fallax type strain.</title>
        <authorList>
            <person name="Whitworth D.E."/>
        </authorList>
    </citation>
    <scope>NUCLEOTIDE SEQUENCE [LARGE SCALE GENOMIC DNA]</scope>
    <source>
        <strain evidence="2 3">DSM 14698</strain>
    </source>
</reference>
<evidence type="ECO:0000256" key="1">
    <source>
        <dbReference type="SAM" id="Phobius"/>
    </source>
</evidence>
<dbReference type="RefSeq" id="WP_169350554.1">
    <property type="nucleotide sequence ID" value="NZ_JABBJJ010000316.1"/>
</dbReference>
<sequence length="125" mass="12888">MSGKVVSAMLIVAGIIHLLPLNGVRGPEQLAAMYGVSVAGPDMEILMRHRAVLFGLLGMFLLVAAFTPHLQMAAIIVGALSAATFIGLAWTVGSYNAPVQRVVIADVVALGCLAVAAGLKLLAPR</sequence>
<keyword evidence="3" id="KW-1185">Reference proteome</keyword>
<feature type="transmembrane region" description="Helical" evidence="1">
    <location>
        <begin position="47"/>
        <end position="66"/>
    </location>
</feature>
<comment type="caution">
    <text evidence="2">The sequence shown here is derived from an EMBL/GenBank/DDBJ whole genome shotgun (WGS) entry which is preliminary data.</text>
</comment>
<name>A0A848LTQ5_9BACT</name>
<organism evidence="2 3">
    <name type="scientific">Pyxidicoccus fallax</name>
    <dbReference type="NCBI Taxonomy" id="394095"/>
    <lineage>
        <taxon>Bacteria</taxon>
        <taxon>Pseudomonadati</taxon>
        <taxon>Myxococcota</taxon>
        <taxon>Myxococcia</taxon>
        <taxon>Myxococcales</taxon>
        <taxon>Cystobacterineae</taxon>
        <taxon>Myxococcaceae</taxon>
        <taxon>Pyxidicoccus</taxon>
    </lineage>
</organism>
<dbReference type="EMBL" id="JABBJJ010000316">
    <property type="protein sequence ID" value="NMO21367.1"/>
    <property type="molecule type" value="Genomic_DNA"/>
</dbReference>
<dbReference type="GO" id="GO:0016779">
    <property type="term" value="F:nucleotidyltransferase activity"/>
    <property type="evidence" value="ECO:0007669"/>
    <property type="project" value="UniProtKB-KW"/>
</dbReference>
<feature type="transmembrane region" description="Helical" evidence="1">
    <location>
        <begin position="73"/>
        <end position="90"/>
    </location>
</feature>
<proteinExistence type="predicted"/>
<keyword evidence="2" id="KW-0548">Nucleotidyltransferase</keyword>
<keyword evidence="1" id="KW-1133">Transmembrane helix</keyword>
<evidence type="ECO:0000313" key="2">
    <source>
        <dbReference type="EMBL" id="NMO21367.1"/>
    </source>
</evidence>
<accession>A0A848LTQ5</accession>
<protein>
    <submittedName>
        <fullName evidence="2">Phosphopantetheine adenylyltransferase</fullName>
    </submittedName>
</protein>